<dbReference type="Proteomes" id="UP000009168">
    <property type="component" value="Unassembled WGS sequence"/>
</dbReference>
<organism evidence="3 4">
    <name type="scientific">Tetrahymena thermophila (strain SB210)</name>
    <dbReference type="NCBI Taxonomy" id="312017"/>
    <lineage>
        <taxon>Eukaryota</taxon>
        <taxon>Sar</taxon>
        <taxon>Alveolata</taxon>
        <taxon>Ciliophora</taxon>
        <taxon>Intramacronucleata</taxon>
        <taxon>Oligohymenophorea</taxon>
        <taxon>Hymenostomatida</taxon>
        <taxon>Tetrahymenina</taxon>
        <taxon>Tetrahymenidae</taxon>
        <taxon>Tetrahymena</taxon>
    </lineage>
</organism>
<evidence type="ECO:0000256" key="2">
    <source>
        <dbReference type="SAM" id="MobiDB-lite"/>
    </source>
</evidence>
<keyword evidence="4" id="KW-1185">Reference proteome</keyword>
<feature type="coiled-coil region" evidence="1">
    <location>
        <begin position="2"/>
        <end position="29"/>
    </location>
</feature>
<dbReference type="AlphaFoldDB" id="I7MGU0"/>
<sequence length="1071" mass="126666">MSQNMMETLQKMMNALDQLTKNSESLSQKKIDEYLLVLQGIVKQQLPLKSPFINRFFQALLQTLITHKKRNNLDENQIEQILDIYISMMIQEQSYDFSFINSEAMYINLAAVLIQFCLEQIKTSSSKSIVKKCLVLVAETWQKFEKKKEVYPQICSTLFKILNNEFNNQVKMSKSKYIALNVLDMTMFDLFRDKRVQSKENKKSEKNLEIKNFVVDFMKNTNSSKIKIDQNKQEVSFDHVAINKIKDFIKVINQNIEKAMQFGSKKLFKQFARFCIRCIEINAFDLETLTNIIQIFFYVDQDYDKLEQAKDPQIKQSKYLDKSIPLRYRALQEKKDLYENEQLNPKMIEQLTKKYSKSEISLLMENLKQTMLIEIKRLPHLVTELMEEKYQKTLRKLYRIFEISKETNTDCFLHNEKQLICDSIEKSLKFKFNLKIKLMENSQSVIPLKEIDLKNPIDEKELRDMNNIYKKIKTYLIVQSLPIANYKEDILKEVNRILYSLNKEVSIFIFEHFYSNLVQIDYEKYLLEGSVSSNLLATLCQYHYILQQLTICNFQANLANSSKKQDTFQLSTQAFIGGCFHEQIALQEKNFSVGSKIHFQQYFDHLMVLDFYENFEIKSEDIETLQILAIENAYYCYKLIENNYQNTLRLLTFLLKKHSIDNYSIRQLTELLISTLCYEQQKNQQSQEIITQKQNQGIKDFIQIYSSSIVQRSLVQIRQIDMLQDKEGPFRIMDQLFVKFQGFHYLSNEVENVISTLNKCYDRFYIRSDHSFIRLYLEFFASFIKFWNENTELKQLTLEEIKKKKEEYKKYSDDSNSNSEQYKQDKEESNMNDFLLGSNEDEENKKLRMGNIVRHLLIRIKGLVTSKQKISSVMTLQILQSSLKILYKQKQERENDNVNFSTNDPENIHIPDSLGPILHEFEGSFFYILKDCALESSQYLASGLQVINIYVRILDFTEAQYAFLMVNNVRKNLAPLLLNILKIYTVDFKNSIRGKLSKAIVQFFVGYISRRSDEKFLRSEDSAEDDKIIDDLKNFKQGLIKFLKESKGNESVSKIYVDINQEIYNMLDEIV</sequence>
<dbReference type="GeneID" id="7830635"/>
<evidence type="ECO:0000256" key="1">
    <source>
        <dbReference type="SAM" id="Coils"/>
    </source>
</evidence>
<protein>
    <submittedName>
        <fullName evidence="3">Uncharacterized protein</fullName>
    </submittedName>
</protein>
<dbReference type="InParanoid" id="I7MGU0"/>
<accession>I7MGU0</accession>
<evidence type="ECO:0000313" key="3">
    <source>
        <dbReference type="EMBL" id="EAR85456.2"/>
    </source>
</evidence>
<evidence type="ECO:0000313" key="4">
    <source>
        <dbReference type="Proteomes" id="UP000009168"/>
    </source>
</evidence>
<feature type="region of interest" description="Disordered" evidence="2">
    <location>
        <begin position="809"/>
        <end position="828"/>
    </location>
</feature>
<keyword evidence="1" id="KW-0175">Coiled coil</keyword>
<gene>
    <name evidence="3" type="ORF">TTHERM_00442060</name>
</gene>
<dbReference type="RefSeq" id="XP_001033119.2">
    <property type="nucleotide sequence ID" value="XM_001033119.2"/>
</dbReference>
<name>I7MGU0_TETTS</name>
<dbReference type="KEGG" id="tet:TTHERM_00442060"/>
<dbReference type="OrthoDB" id="10665607at2759"/>
<proteinExistence type="predicted"/>
<reference evidence="4" key="1">
    <citation type="journal article" date="2006" name="PLoS Biol.">
        <title>Macronuclear genome sequence of the ciliate Tetrahymena thermophila, a model eukaryote.</title>
        <authorList>
            <person name="Eisen J.A."/>
            <person name="Coyne R.S."/>
            <person name="Wu M."/>
            <person name="Wu D."/>
            <person name="Thiagarajan M."/>
            <person name="Wortman J.R."/>
            <person name="Badger J.H."/>
            <person name="Ren Q."/>
            <person name="Amedeo P."/>
            <person name="Jones K.M."/>
            <person name="Tallon L.J."/>
            <person name="Delcher A.L."/>
            <person name="Salzberg S.L."/>
            <person name="Silva J.C."/>
            <person name="Haas B.J."/>
            <person name="Majoros W.H."/>
            <person name="Farzad M."/>
            <person name="Carlton J.M."/>
            <person name="Smith R.K. Jr."/>
            <person name="Garg J."/>
            <person name="Pearlman R.E."/>
            <person name="Karrer K.M."/>
            <person name="Sun L."/>
            <person name="Manning G."/>
            <person name="Elde N.C."/>
            <person name="Turkewitz A.P."/>
            <person name="Asai D.J."/>
            <person name="Wilkes D.E."/>
            <person name="Wang Y."/>
            <person name="Cai H."/>
            <person name="Collins K."/>
            <person name="Stewart B.A."/>
            <person name="Lee S.R."/>
            <person name="Wilamowska K."/>
            <person name="Weinberg Z."/>
            <person name="Ruzzo W.L."/>
            <person name="Wloga D."/>
            <person name="Gaertig J."/>
            <person name="Frankel J."/>
            <person name="Tsao C.-C."/>
            <person name="Gorovsky M.A."/>
            <person name="Keeling P.J."/>
            <person name="Waller R.F."/>
            <person name="Patron N.J."/>
            <person name="Cherry J.M."/>
            <person name="Stover N.A."/>
            <person name="Krieger C.J."/>
            <person name="del Toro C."/>
            <person name="Ryder H.F."/>
            <person name="Williamson S.C."/>
            <person name="Barbeau R.A."/>
            <person name="Hamilton E.P."/>
            <person name="Orias E."/>
        </authorList>
    </citation>
    <scope>NUCLEOTIDE SEQUENCE [LARGE SCALE GENOMIC DNA]</scope>
    <source>
        <strain evidence="4">SB210</strain>
    </source>
</reference>
<dbReference type="EMBL" id="GG662665">
    <property type="protein sequence ID" value="EAR85456.2"/>
    <property type="molecule type" value="Genomic_DNA"/>
</dbReference>